<gene>
    <name evidence="5 7" type="primary">rpsB</name>
    <name evidence="7" type="ORF">COT26_02605</name>
</gene>
<comment type="similarity">
    <text evidence="1 5 6">Belongs to the universal ribosomal protein uS2 family.</text>
</comment>
<organism evidence="7 8">
    <name type="scientific">Candidatus Kerfeldbacteria bacterium CG08_land_8_20_14_0_20_43_14</name>
    <dbReference type="NCBI Taxonomy" id="2014246"/>
    <lineage>
        <taxon>Bacteria</taxon>
        <taxon>Candidatus Kerfeldiibacteriota</taxon>
    </lineage>
</organism>
<evidence type="ECO:0000256" key="6">
    <source>
        <dbReference type="RuleBase" id="RU003631"/>
    </source>
</evidence>
<evidence type="ECO:0000313" key="8">
    <source>
        <dbReference type="Proteomes" id="UP000236845"/>
    </source>
</evidence>
<dbReference type="PANTHER" id="PTHR12534:SF0">
    <property type="entry name" value="SMALL RIBOSOMAL SUBUNIT PROTEIN US2M"/>
    <property type="match status" value="1"/>
</dbReference>
<dbReference type="InterPro" id="IPR018130">
    <property type="entry name" value="Ribosomal_uS2_CS"/>
</dbReference>
<evidence type="ECO:0000256" key="3">
    <source>
        <dbReference type="ARBA" id="ARBA00023274"/>
    </source>
</evidence>
<keyword evidence="3 5" id="KW-0687">Ribonucleoprotein</keyword>
<evidence type="ECO:0000313" key="7">
    <source>
        <dbReference type="EMBL" id="PIS40580.1"/>
    </source>
</evidence>
<dbReference type="GO" id="GO:0022627">
    <property type="term" value="C:cytosolic small ribosomal subunit"/>
    <property type="evidence" value="ECO:0007669"/>
    <property type="project" value="TreeGrafter"/>
</dbReference>
<sequence>MREIVLIEMLQKGVHFGHQESRWSPKMRPFIFTSRNGIHIINLESTRNKLTSAYEFAAATAKAGGKILFVGTKRQAKVIVKKYAEACGMPFMVERWVGGALTNFATIHELIKKLRRLKSEQAAGLLDKYTKKEQLNIQKEIVKLQNEIGGIEMLDQVPQALFIVDSTKERTALREAKKMKIPIIAICDTNSDPSLVQFPIPANDDATKSIDYISSFISEAILEGKSNLSQTASVESK</sequence>
<dbReference type="Gene3D" id="1.10.287.610">
    <property type="entry name" value="Helix hairpin bin"/>
    <property type="match status" value="1"/>
</dbReference>
<dbReference type="SUPFAM" id="SSF52313">
    <property type="entry name" value="Ribosomal protein S2"/>
    <property type="match status" value="1"/>
</dbReference>
<evidence type="ECO:0000256" key="2">
    <source>
        <dbReference type="ARBA" id="ARBA00022980"/>
    </source>
</evidence>
<evidence type="ECO:0000256" key="1">
    <source>
        <dbReference type="ARBA" id="ARBA00006242"/>
    </source>
</evidence>
<dbReference type="InterPro" id="IPR005706">
    <property type="entry name" value="Ribosomal_uS2_bac/mit/plastid"/>
</dbReference>
<keyword evidence="2 5" id="KW-0689">Ribosomal protein</keyword>
<dbReference type="Proteomes" id="UP000236845">
    <property type="component" value="Unassembled WGS sequence"/>
</dbReference>
<name>A0A2H0YQ41_9BACT</name>
<comment type="caution">
    <text evidence="7">The sequence shown here is derived from an EMBL/GenBank/DDBJ whole genome shotgun (WGS) entry which is preliminary data.</text>
</comment>
<protein>
    <recommendedName>
        <fullName evidence="4 5">Small ribosomal subunit protein uS2</fullName>
    </recommendedName>
</protein>
<proteinExistence type="inferred from homology"/>
<evidence type="ECO:0000256" key="5">
    <source>
        <dbReference type="HAMAP-Rule" id="MF_00291"/>
    </source>
</evidence>
<dbReference type="CDD" id="cd01425">
    <property type="entry name" value="RPS2"/>
    <property type="match status" value="1"/>
</dbReference>
<dbReference type="InterPro" id="IPR001865">
    <property type="entry name" value="Ribosomal_uS2"/>
</dbReference>
<dbReference type="Gene3D" id="3.40.50.10490">
    <property type="entry name" value="Glucose-6-phosphate isomerase like protein, domain 1"/>
    <property type="match status" value="1"/>
</dbReference>
<dbReference type="PRINTS" id="PR00395">
    <property type="entry name" value="RIBOSOMALS2"/>
</dbReference>
<accession>A0A2H0YQ41</accession>
<dbReference type="AlphaFoldDB" id="A0A2H0YQ41"/>
<dbReference type="GO" id="GO:0003735">
    <property type="term" value="F:structural constituent of ribosome"/>
    <property type="evidence" value="ECO:0007669"/>
    <property type="project" value="InterPro"/>
</dbReference>
<dbReference type="PANTHER" id="PTHR12534">
    <property type="entry name" value="30S RIBOSOMAL PROTEIN S2 PROKARYOTIC AND ORGANELLAR"/>
    <property type="match status" value="1"/>
</dbReference>
<dbReference type="Pfam" id="PF00318">
    <property type="entry name" value="Ribosomal_S2"/>
    <property type="match status" value="1"/>
</dbReference>
<dbReference type="NCBIfam" id="TIGR01011">
    <property type="entry name" value="rpsB_bact"/>
    <property type="match status" value="1"/>
</dbReference>
<dbReference type="EMBL" id="PEXW01000058">
    <property type="protein sequence ID" value="PIS40580.1"/>
    <property type="molecule type" value="Genomic_DNA"/>
</dbReference>
<reference evidence="8" key="1">
    <citation type="submission" date="2017-09" db="EMBL/GenBank/DDBJ databases">
        <title>Depth-based differentiation of microbial function through sediment-hosted aquifers and enrichment of novel symbionts in the deep terrestrial subsurface.</title>
        <authorList>
            <person name="Probst A.J."/>
            <person name="Ladd B."/>
            <person name="Jarett J.K."/>
            <person name="Geller-Mcgrath D.E."/>
            <person name="Sieber C.M.K."/>
            <person name="Emerson J.B."/>
            <person name="Anantharaman K."/>
            <person name="Thomas B.C."/>
            <person name="Malmstrom R."/>
            <person name="Stieglmeier M."/>
            <person name="Klingl A."/>
            <person name="Woyke T."/>
            <person name="Ryan C.M."/>
            <person name="Banfield J.F."/>
        </authorList>
    </citation>
    <scope>NUCLEOTIDE SEQUENCE [LARGE SCALE GENOMIC DNA]</scope>
</reference>
<dbReference type="InterPro" id="IPR023591">
    <property type="entry name" value="Ribosomal_uS2_flav_dom_sf"/>
</dbReference>
<evidence type="ECO:0000256" key="4">
    <source>
        <dbReference type="ARBA" id="ARBA00035256"/>
    </source>
</evidence>
<dbReference type="PROSITE" id="PS00963">
    <property type="entry name" value="RIBOSOMAL_S2_2"/>
    <property type="match status" value="1"/>
</dbReference>
<dbReference type="HAMAP" id="MF_00291_B">
    <property type="entry name" value="Ribosomal_uS2_B"/>
    <property type="match status" value="1"/>
</dbReference>
<dbReference type="GO" id="GO:0006412">
    <property type="term" value="P:translation"/>
    <property type="evidence" value="ECO:0007669"/>
    <property type="project" value="UniProtKB-UniRule"/>
</dbReference>